<proteinExistence type="predicted"/>
<gene>
    <name evidence="2" type="ORF">GRQ65_20415</name>
</gene>
<feature type="transmembrane region" description="Helical" evidence="1">
    <location>
        <begin position="60"/>
        <end position="87"/>
    </location>
</feature>
<dbReference type="AlphaFoldDB" id="A0A6L7F3W5"/>
<name>A0A6L7F3W5_9ACTN</name>
<feature type="transmembrane region" description="Helical" evidence="1">
    <location>
        <begin position="26"/>
        <end position="48"/>
    </location>
</feature>
<comment type="caution">
    <text evidence="2">The sequence shown here is derived from an EMBL/GenBank/DDBJ whole genome shotgun (WGS) entry which is preliminary data.</text>
</comment>
<evidence type="ECO:0000313" key="3">
    <source>
        <dbReference type="Proteomes" id="UP000473325"/>
    </source>
</evidence>
<dbReference type="Proteomes" id="UP000473325">
    <property type="component" value="Unassembled WGS sequence"/>
</dbReference>
<keyword evidence="3" id="KW-1185">Reference proteome</keyword>
<keyword evidence="1" id="KW-0812">Transmembrane</keyword>
<dbReference type="RefSeq" id="WP_160879848.1">
    <property type="nucleotide sequence ID" value="NZ_WUEK01000016.1"/>
</dbReference>
<protein>
    <submittedName>
        <fullName evidence="2">Uncharacterized protein</fullName>
    </submittedName>
</protein>
<keyword evidence="1" id="KW-0472">Membrane</keyword>
<organism evidence="2 3">
    <name type="scientific">Nocardioides flavescens</name>
    <dbReference type="NCBI Taxonomy" id="2691959"/>
    <lineage>
        <taxon>Bacteria</taxon>
        <taxon>Bacillati</taxon>
        <taxon>Actinomycetota</taxon>
        <taxon>Actinomycetes</taxon>
        <taxon>Propionibacteriales</taxon>
        <taxon>Nocardioidaceae</taxon>
        <taxon>Nocardioides</taxon>
    </lineage>
</organism>
<evidence type="ECO:0000256" key="1">
    <source>
        <dbReference type="SAM" id="Phobius"/>
    </source>
</evidence>
<sequence length="99" mass="10519">MGGQEGKSRAGARRAARPRPRLRMDVVGLAAGSLLALTAWGFLVWAAIDFGRTARGGDSGAWAYLVVASIGAVACLFLCLLLVTMVLRRIGVLSDPRRH</sequence>
<keyword evidence="1" id="KW-1133">Transmembrane helix</keyword>
<evidence type="ECO:0000313" key="2">
    <source>
        <dbReference type="EMBL" id="MXG91912.1"/>
    </source>
</evidence>
<accession>A0A6L7F3W5</accession>
<reference evidence="2 3" key="1">
    <citation type="submission" date="2019-12" db="EMBL/GenBank/DDBJ databases">
        <authorList>
            <person name="Kun Z."/>
        </authorList>
    </citation>
    <scope>NUCLEOTIDE SEQUENCE [LARGE SCALE GENOMIC DNA]</scope>
    <source>
        <strain evidence="2 3">YIM 123512</strain>
    </source>
</reference>
<dbReference type="EMBL" id="WUEK01000016">
    <property type="protein sequence ID" value="MXG91912.1"/>
    <property type="molecule type" value="Genomic_DNA"/>
</dbReference>